<dbReference type="Gene3D" id="3.40.50.300">
    <property type="entry name" value="P-loop containing nucleotide triphosphate hydrolases"/>
    <property type="match status" value="1"/>
</dbReference>
<organism evidence="5 6">
    <name type="scientific">Hypothenemus hampei</name>
    <name type="common">Coffee berry borer</name>
    <dbReference type="NCBI Taxonomy" id="57062"/>
    <lineage>
        <taxon>Eukaryota</taxon>
        <taxon>Metazoa</taxon>
        <taxon>Ecdysozoa</taxon>
        <taxon>Arthropoda</taxon>
        <taxon>Hexapoda</taxon>
        <taxon>Insecta</taxon>
        <taxon>Pterygota</taxon>
        <taxon>Neoptera</taxon>
        <taxon>Endopterygota</taxon>
        <taxon>Coleoptera</taxon>
        <taxon>Polyphaga</taxon>
        <taxon>Cucujiformia</taxon>
        <taxon>Curculionidae</taxon>
        <taxon>Scolytinae</taxon>
        <taxon>Hypothenemus</taxon>
    </lineage>
</organism>
<comment type="caution">
    <text evidence="5">The sequence shown here is derived from an EMBL/GenBank/DDBJ whole genome shotgun (WGS) entry which is preliminary data.</text>
</comment>
<name>A0ABD1EPR0_HYPHA</name>
<dbReference type="PRINTS" id="PR00328">
    <property type="entry name" value="SAR1GTPBP"/>
</dbReference>
<feature type="binding site" evidence="4">
    <location>
        <position position="13"/>
    </location>
    <ligand>
        <name>Mg(2+)</name>
        <dbReference type="ChEBI" id="CHEBI:18420"/>
    </ligand>
</feature>
<keyword evidence="4" id="KW-0479">Metal-binding</keyword>
<protein>
    <recommendedName>
        <fullName evidence="7">ADP-ribosylation factor-like protein 16</fullName>
    </recommendedName>
</protein>
<evidence type="ECO:0000313" key="5">
    <source>
        <dbReference type="EMBL" id="KAL1500769.1"/>
    </source>
</evidence>
<dbReference type="PANTHER" id="PTHR46688:SF1">
    <property type="entry name" value="ADP-RIBOSYLATION FACTOR-LIKE PROTEIN 16"/>
    <property type="match status" value="1"/>
</dbReference>
<dbReference type="PANTHER" id="PTHR46688">
    <property type="entry name" value="ADP-RIBOSYLATION FACTOR-LIKE PROTEIN 16"/>
    <property type="match status" value="1"/>
</dbReference>
<keyword evidence="1 3" id="KW-0547">Nucleotide-binding</keyword>
<evidence type="ECO:0000256" key="4">
    <source>
        <dbReference type="PIRSR" id="PIRSR606689-2"/>
    </source>
</evidence>
<dbReference type="Proteomes" id="UP001566132">
    <property type="component" value="Unassembled WGS sequence"/>
</dbReference>
<evidence type="ECO:0000256" key="1">
    <source>
        <dbReference type="ARBA" id="ARBA00022741"/>
    </source>
</evidence>
<dbReference type="InterPro" id="IPR006689">
    <property type="entry name" value="Small_GTPase_ARF/SAR"/>
</dbReference>
<dbReference type="GO" id="GO:0005525">
    <property type="term" value="F:GTP binding"/>
    <property type="evidence" value="ECO:0007669"/>
    <property type="project" value="UniProtKB-KW"/>
</dbReference>
<accession>A0ABD1EPR0</accession>
<keyword evidence="2 3" id="KW-0342">GTP-binding</keyword>
<dbReference type="InterPro" id="IPR027417">
    <property type="entry name" value="P-loop_NTPase"/>
</dbReference>
<feature type="binding site" evidence="4">
    <location>
        <position position="34"/>
    </location>
    <ligand>
        <name>Mg(2+)</name>
        <dbReference type="ChEBI" id="CHEBI:18420"/>
    </ligand>
</feature>
<evidence type="ECO:0000256" key="2">
    <source>
        <dbReference type="ARBA" id="ARBA00023134"/>
    </source>
</evidence>
<sequence length="168" mass="18808">MVLCIGPEGSGKTLLLRKVQNSDYVDKNTTAVPTVGVDIFNLIIENKLYTIREIGGAVAPIWSKYFANVGKVIYVVDTSNLCQISAAGVLLFTVLVHPLLQKAKVLTMDQFLLVLTKMDVSYRQMRNEALLMLQMKRLQNEIHQKITVVEASAITGQGRNEIIKWIME</sequence>
<keyword evidence="6" id="KW-1185">Reference proteome</keyword>
<evidence type="ECO:0000313" key="6">
    <source>
        <dbReference type="Proteomes" id="UP001566132"/>
    </source>
</evidence>
<dbReference type="AlphaFoldDB" id="A0ABD1EPR0"/>
<evidence type="ECO:0008006" key="7">
    <source>
        <dbReference type="Google" id="ProtNLM"/>
    </source>
</evidence>
<proteinExistence type="predicted"/>
<feature type="binding site" evidence="3">
    <location>
        <position position="56"/>
    </location>
    <ligand>
        <name>GTP</name>
        <dbReference type="ChEBI" id="CHEBI:37565"/>
    </ligand>
</feature>
<keyword evidence="4" id="KW-0460">Magnesium</keyword>
<feature type="binding site" evidence="3">
    <location>
        <begin position="6"/>
        <end position="13"/>
    </location>
    <ligand>
        <name>GTP</name>
        <dbReference type="ChEBI" id="CHEBI:37565"/>
    </ligand>
</feature>
<gene>
    <name evidence="5" type="ORF">ABEB36_006214</name>
</gene>
<dbReference type="SUPFAM" id="SSF52540">
    <property type="entry name" value="P-loop containing nucleoside triphosphate hydrolases"/>
    <property type="match status" value="1"/>
</dbReference>
<dbReference type="EMBL" id="JBDJPC010000005">
    <property type="protein sequence ID" value="KAL1500769.1"/>
    <property type="molecule type" value="Genomic_DNA"/>
</dbReference>
<reference evidence="5 6" key="1">
    <citation type="submission" date="2024-05" db="EMBL/GenBank/DDBJ databases">
        <title>Genetic variation in Jamaican populations of the coffee berry borer (Hypothenemus hampei).</title>
        <authorList>
            <person name="Errbii M."/>
            <person name="Myrie A."/>
        </authorList>
    </citation>
    <scope>NUCLEOTIDE SEQUENCE [LARGE SCALE GENOMIC DNA]</scope>
    <source>
        <strain evidence="5">JA-Hopewell-2020-01-JO</strain>
        <tissue evidence="5">Whole body</tissue>
    </source>
</reference>
<evidence type="ECO:0000256" key="3">
    <source>
        <dbReference type="PIRSR" id="PIRSR606689-1"/>
    </source>
</evidence>
<dbReference type="Pfam" id="PF00025">
    <property type="entry name" value="Arf"/>
    <property type="match status" value="1"/>
</dbReference>